<sequence>MHALTKGILLGCCLGVLLAWNVAEIYMRKHNLNMFRNVIQQELKRVSVPSITIKSATVFITEKDVVVREEGG</sequence>
<evidence type="ECO:0000313" key="1">
    <source>
        <dbReference type="EMBL" id="QJA79903.1"/>
    </source>
</evidence>
<accession>A0A6M3KDC7</accession>
<protein>
    <submittedName>
        <fullName evidence="1">Uncharacterized protein</fullName>
    </submittedName>
</protein>
<reference evidence="1" key="1">
    <citation type="submission" date="2020-03" db="EMBL/GenBank/DDBJ databases">
        <title>The deep terrestrial virosphere.</title>
        <authorList>
            <person name="Holmfeldt K."/>
            <person name="Nilsson E."/>
            <person name="Simone D."/>
            <person name="Lopez-Fernandez M."/>
            <person name="Wu X."/>
            <person name="de Brujin I."/>
            <person name="Lundin D."/>
            <person name="Andersson A."/>
            <person name="Bertilsson S."/>
            <person name="Dopson M."/>
        </authorList>
    </citation>
    <scope>NUCLEOTIDE SEQUENCE</scope>
    <source>
        <strain evidence="1">MM415A00821</strain>
    </source>
</reference>
<name>A0A6M3KDC7_9ZZZZ</name>
<organism evidence="1">
    <name type="scientific">viral metagenome</name>
    <dbReference type="NCBI Taxonomy" id="1070528"/>
    <lineage>
        <taxon>unclassified sequences</taxon>
        <taxon>metagenomes</taxon>
        <taxon>organismal metagenomes</taxon>
    </lineage>
</organism>
<dbReference type="EMBL" id="MT142398">
    <property type="protein sequence ID" value="QJA79903.1"/>
    <property type="molecule type" value="Genomic_DNA"/>
</dbReference>
<proteinExistence type="predicted"/>
<dbReference type="AlphaFoldDB" id="A0A6M3KDC7"/>
<gene>
    <name evidence="1" type="ORF">MM415A00821_0025</name>
</gene>